<accession>A0A9P0TRN5</accession>
<dbReference type="Gene3D" id="3.40.50.300">
    <property type="entry name" value="P-loop containing nucleotide triphosphate hydrolases"/>
    <property type="match status" value="3"/>
</dbReference>
<evidence type="ECO:0000256" key="2">
    <source>
        <dbReference type="ARBA" id="ARBA00022679"/>
    </source>
</evidence>
<organism evidence="4 5">
    <name type="scientific">Pieris brassicae</name>
    <name type="common">White butterfly</name>
    <name type="synonym">Large white butterfly</name>
    <dbReference type="NCBI Taxonomy" id="7116"/>
    <lineage>
        <taxon>Eukaryota</taxon>
        <taxon>Metazoa</taxon>
        <taxon>Ecdysozoa</taxon>
        <taxon>Arthropoda</taxon>
        <taxon>Hexapoda</taxon>
        <taxon>Insecta</taxon>
        <taxon>Pterygota</taxon>
        <taxon>Neoptera</taxon>
        <taxon>Endopterygota</taxon>
        <taxon>Lepidoptera</taxon>
        <taxon>Glossata</taxon>
        <taxon>Ditrysia</taxon>
        <taxon>Papilionoidea</taxon>
        <taxon>Pieridae</taxon>
        <taxon>Pierinae</taxon>
        <taxon>Pieris</taxon>
    </lineage>
</organism>
<name>A0A9P0TRN5_PIEBR</name>
<evidence type="ECO:0000313" key="5">
    <source>
        <dbReference type="Proteomes" id="UP001152562"/>
    </source>
</evidence>
<comment type="similarity">
    <text evidence="1">Belongs to the sulfotransferase 1 family.</text>
</comment>
<dbReference type="Pfam" id="PF00685">
    <property type="entry name" value="Sulfotransfer_1"/>
    <property type="match status" value="3"/>
</dbReference>
<protein>
    <recommendedName>
        <fullName evidence="3">Sulfotransferase domain-containing protein</fullName>
    </recommendedName>
</protein>
<reference evidence="4" key="1">
    <citation type="submission" date="2022-05" db="EMBL/GenBank/DDBJ databases">
        <authorList>
            <person name="Okamura Y."/>
        </authorList>
    </citation>
    <scope>NUCLEOTIDE SEQUENCE</scope>
</reference>
<sequence>MTNKNYPYEINVVEMEVKGTAHRFPVIVRVGPKGYVFPENFKHAAADIYNMEIRSSDVFVDSFPRSGTTWTQEMVWLIVSDLNYEKGLNIPLTERYAFLEYFANFDDEVKKKYFDAYKDDEAKLKQIELFFKPALEILETTPSPRFIKTHLPLSLMPRKALEAKDLPSVVRGVSDFFGKKYNEEEIARLCDHLSFENFKKNPSVNYDLMKELGLMYTDKDFIRKVIIRIGPKGYVLHEKFKSAAANVYNMEVRSSDVFVASFPRSGTTWTQDMVWLIMSDLDYERALNIPLTERYAFFEFFSSFDDGIKMKLLDANKDDEAKLKEIKLIFKPATEILETTPSPRFIKTHLPLSLMPRKALEAKIVYVARDPRDAIVSLYHLVNSMRFMNLEHDFKAFWNTFVKNLQPWTPYFDHVKEAWEKRDHPNMLFLFYEDMRKDLPSVVRRISDFFGKKYNEEEIARLCDHLSFDNFKKNTSVNFDLIKELGFMYADKDFIRKGKSGGWRDYFDEEMTAEADKWIEENLRDTDLRFPSMQ</sequence>
<evidence type="ECO:0000259" key="3">
    <source>
        <dbReference type="Pfam" id="PF00685"/>
    </source>
</evidence>
<dbReference type="EMBL" id="CALOZG010000085">
    <property type="protein sequence ID" value="CAH4037216.1"/>
    <property type="molecule type" value="Genomic_DNA"/>
</dbReference>
<dbReference type="PANTHER" id="PTHR11783">
    <property type="entry name" value="SULFOTRANSFERASE SULT"/>
    <property type="match status" value="1"/>
</dbReference>
<evidence type="ECO:0000256" key="1">
    <source>
        <dbReference type="ARBA" id="ARBA00005771"/>
    </source>
</evidence>
<keyword evidence="2" id="KW-0808">Transferase</keyword>
<feature type="domain" description="Sulfotransferase" evidence="3">
    <location>
        <begin position="255"/>
        <end position="526"/>
    </location>
</feature>
<feature type="domain" description="Sulfotransferase" evidence="3">
    <location>
        <begin position="164"/>
        <end position="225"/>
    </location>
</feature>
<dbReference type="GO" id="GO:0008146">
    <property type="term" value="F:sulfotransferase activity"/>
    <property type="evidence" value="ECO:0007669"/>
    <property type="project" value="InterPro"/>
</dbReference>
<feature type="domain" description="Sulfotransferase" evidence="3">
    <location>
        <begin position="56"/>
        <end position="162"/>
    </location>
</feature>
<keyword evidence="5" id="KW-1185">Reference proteome</keyword>
<comment type="caution">
    <text evidence="4">The sequence shown here is derived from an EMBL/GenBank/DDBJ whole genome shotgun (WGS) entry which is preliminary data.</text>
</comment>
<dbReference type="AlphaFoldDB" id="A0A9P0TRN5"/>
<evidence type="ECO:0000313" key="4">
    <source>
        <dbReference type="EMBL" id="CAH4037216.1"/>
    </source>
</evidence>
<dbReference type="SUPFAM" id="SSF52540">
    <property type="entry name" value="P-loop containing nucleoside triphosphate hydrolases"/>
    <property type="match status" value="2"/>
</dbReference>
<gene>
    <name evidence="4" type="ORF">PIBRA_LOCUS12927</name>
</gene>
<proteinExistence type="inferred from homology"/>
<dbReference type="InterPro" id="IPR000863">
    <property type="entry name" value="Sulfotransferase_dom"/>
</dbReference>
<dbReference type="Proteomes" id="UP001152562">
    <property type="component" value="Unassembled WGS sequence"/>
</dbReference>
<dbReference type="InterPro" id="IPR027417">
    <property type="entry name" value="P-loop_NTPase"/>
</dbReference>